<comment type="caution">
    <text evidence="3">The sequence shown here is derived from an EMBL/GenBank/DDBJ whole genome shotgun (WGS) entry which is preliminary data.</text>
</comment>
<feature type="transmembrane region" description="Helical" evidence="2">
    <location>
        <begin position="35"/>
        <end position="52"/>
    </location>
</feature>
<dbReference type="EMBL" id="JACHIU010000001">
    <property type="protein sequence ID" value="MBB6476346.1"/>
    <property type="molecule type" value="Genomic_DNA"/>
</dbReference>
<dbReference type="RefSeq" id="WP_184986323.1">
    <property type="nucleotide sequence ID" value="NZ_BAAALO010000026.1"/>
</dbReference>
<protein>
    <recommendedName>
        <fullName evidence="5">DUF3040 domain-containing protein</fullName>
    </recommendedName>
</protein>
<organism evidence="3 4">
    <name type="scientific">Sphaerisporangium rubeum</name>
    <dbReference type="NCBI Taxonomy" id="321317"/>
    <lineage>
        <taxon>Bacteria</taxon>
        <taxon>Bacillati</taxon>
        <taxon>Actinomycetota</taxon>
        <taxon>Actinomycetes</taxon>
        <taxon>Streptosporangiales</taxon>
        <taxon>Streptosporangiaceae</taxon>
        <taxon>Sphaerisporangium</taxon>
    </lineage>
</organism>
<evidence type="ECO:0008006" key="5">
    <source>
        <dbReference type="Google" id="ProtNLM"/>
    </source>
</evidence>
<keyword evidence="4" id="KW-1185">Reference proteome</keyword>
<feature type="region of interest" description="Disordered" evidence="1">
    <location>
        <begin position="79"/>
        <end position="143"/>
    </location>
</feature>
<proteinExistence type="predicted"/>
<keyword evidence="2" id="KW-0812">Transmembrane</keyword>
<evidence type="ECO:0000256" key="2">
    <source>
        <dbReference type="SAM" id="Phobius"/>
    </source>
</evidence>
<evidence type="ECO:0000256" key="1">
    <source>
        <dbReference type="SAM" id="MobiDB-lite"/>
    </source>
</evidence>
<keyword evidence="2" id="KW-0472">Membrane</keyword>
<dbReference type="Proteomes" id="UP000555564">
    <property type="component" value="Unassembled WGS sequence"/>
</dbReference>
<reference evidence="3 4" key="1">
    <citation type="submission" date="2020-08" db="EMBL/GenBank/DDBJ databases">
        <title>Sequencing the genomes of 1000 actinobacteria strains.</title>
        <authorList>
            <person name="Klenk H.-P."/>
        </authorList>
    </citation>
    <scope>NUCLEOTIDE SEQUENCE [LARGE SCALE GENOMIC DNA]</scope>
    <source>
        <strain evidence="3 4">DSM 44936</strain>
    </source>
</reference>
<gene>
    <name evidence="3" type="ORF">BJ992_005777</name>
</gene>
<evidence type="ECO:0000313" key="3">
    <source>
        <dbReference type="EMBL" id="MBB6476346.1"/>
    </source>
</evidence>
<feature type="region of interest" description="Disordered" evidence="1">
    <location>
        <begin position="1"/>
        <end position="28"/>
    </location>
</feature>
<sequence>MTHADDRTRSGLAARTQDSVTPPVQVPPGRRQRTWLSLFLLVGLTLLTVGLLRGTGALIAVGLIMAGLVEVVVNRYRTRDQEPHQWHRSPPGSLTGDGAVQWAARWARERTGRGGGPGRTTGNGAGPGRGDSPGTGPGPQRRS</sequence>
<feature type="compositionally biased region" description="Gly residues" evidence="1">
    <location>
        <begin position="113"/>
        <end position="137"/>
    </location>
</feature>
<name>A0A7X0MAS5_9ACTN</name>
<accession>A0A7X0MAS5</accession>
<feature type="transmembrane region" description="Helical" evidence="2">
    <location>
        <begin position="58"/>
        <end position="76"/>
    </location>
</feature>
<dbReference type="AlphaFoldDB" id="A0A7X0MAS5"/>
<keyword evidence="2" id="KW-1133">Transmembrane helix</keyword>
<evidence type="ECO:0000313" key="4">
    <source>
        <dbReference type="Proteomes" id="UP000555564"/>
    </source>
</evidence>